<evidence type="ECO:0000313" key="11">
    <source>
        <dbReference type="Proteomes" id="UP000185728"/>
    </source>
</evidence>
<dbReference type="SUPFAM" id="SSF52172">
    <property type="entry name" value="CheY-like"/>
    <property type="match status" value="1"/>
</dbReference>
<dbReference type="CDD" id="cd00075">
    <property type="entry name" value="HATPase"/>
    <property type="match status" value="1"/>
</dbReference>
<dbReference type="Pfam" id="PF07494">
    <property type="entry name" value="Reg_prop"/>
    <property type="match status" value="3"/>
</dbReference>
<gene>
    <name evidence="10" type="ORF">SAMN05421766_11111</name>
</gene>
<dbReference type="Gene3D" id="2.60.40.10">
    <property type="entry name" value="Immunoglobulins"/>
    <property type="match status" value="1"/>
</dbReference>
<dbReference type="InterPro" id="IPR018060">
    <property type="entry name" value="HTH_AraC"/>
</dbReference>
<dbReference type="InterPro" id="IPR003661">
    <property type="entry name" value="HisK_dim/P_dom"/>
</dbReference>
<dbReference type="InterPro" id="IPR005467">
    <property type="entry name" value="His_kinase_dom"/>
</dbReference>
<dbReference type="InterPro" id="IPR015943">
    <property type="entry name" value="WD40/YVTN_repeat-like_dom_sf"/>
</dbReference>
<dbReference type="SUPFAM" id="SSF46689">
    <property type="entry name" value="Homeodomain-like"/>
    <property type="match status" value="1"/>
</dbReference>
<evidence type="ECO:0000313" key="10">
    <source>
        <dbReference type="EMBL" id="SIT11506.1"/>
    </source>
</evidence>
<dbReference type="Gene3D" id="3.40.50.2300">
    <property type="match status" value="1"/>
</dbReference>
<dbReference type="Pfam" id="PF00512">
    <property type="entry name" value="HisKA"/>
    <property type="match status" value="1"/>
</dbReference>
<dbReference type="Proteomes" id="UP000185728">
    <property type="component" value="Unassembled WGS sequence"/>
</dbReference>
<dbReference type="Pfam" id="PF12833">
    <property type="entry name" value="HTH_18"/>
    <property type="match status" value="1"/>
</dbReference>
<dbReference type="InterPro" id="IPR013783">
    <property type="entry name" value="Ig-like_fold"/>
</dbReference>
<evidence type="ECO:0000259" key="8">
    <source>
        <dbReference type="PROSITE" id="PS50109"/>
    </source>
</evidence>
<evidence type="ECO:0000256" key="1">
    <source>
        <dbReference type="ARBA" id="ARBA00000085"/>
    </source>
</evidence>
<dbReference type="Gene3D" id="1.10.10.60">
    <property type="entry name" value="Homeodomain-like"/>
    <property type="match status" value="1"/>
</dbReference>
<dbReference type="InterPro" id="IPR036097">
    <property type="entry name" value="HisK_dim/P_sf"/>
</dbReference>
<feature type="domain" description="Response regulatory" evidence="9">
    <location>
        <begin position="1144"/>
        <end position="1259"/>
    </location>
</feature>
<dbReference type="EMBL" id="FTOB01000011">
    <property type="protein sequence ID" value="SIT11506.1"/>
    <property type="molecule type" value="Genomic_DNA"/>
</dbReference>
<dbReference type="SUPFAM" id="SSF55874">
    <property type="entry name" value="ATPase domain of HSP90 chaperone/DNA topoisomerase II/histidine kinase"/>
    <property type="match status" value="1"/>
</dbReference>
<feature type="modified residue" description="4-aspartylphosphate" evidence="6">
    <location>
        <position position="1192"/>
    </location>
</feature>
<protein>
    <recommendedName>
        <fullName evidence="2">histidine kinase</fullName>
        <ecNumber evidence="2">2.7.13.3</ecNumber>
    </recommendedName>
</protein>
<reference evidence="10 11" key="1">
    <citation type="submission" date="2017-01" db="EMBL/GenBank/DDBJ databases">
        <authorList>
            <person name="Varghese N."/>
            <person name="Submissions S."/>
        </authorList>
    </citation>
    <scope>NUCLEOTIDE SEQUENCE [LARGE SCALE GENOMIC DNA]</scope>
    <source>
        <strain evidence="10 11">DSM 2061</strain>
    </source>
</reference>
<keyword evidence="5" id="KW-0804">Transcription</keyword>
<dbReference type="PROSITE" id="PS01124">
    <property type="entry name" value="HTH_ARAC_FAMILY_2"/>
    <property type="match status" value="1"/>
</dbReference>
<dbReference type="PANTHER" id="PTHR43547">
    <property type="entry name" value="TWO-COMPONENT HISTIDINE KINASE"/>
    <property type="match status" value="1"/>
</dbReference>
<dbReference type="Gene3D" id="3.30.565.10">
    <property type="entry name" value="Histidine kinase-like ATPase, C-terminal domain"/>
    <property type="match status" value="1"/>
</dbReference>
<evidence type="ECO:0000256" key="4">
    <source>
        <dbReference type="ARBA" id="ARBA00023015"/>
    </source>
</evidence>
<evidence type="ECO:0000256" key="2">
    <source>
        <dbReference type="ARBA" id="ARBA00012438"/>
    </source>
</evidence>
<dbReference type="InterPro" id="IPR009057">
    <property type="entry name" value="Homeodomain-like_sf"/>
</dbReference>
<comment type="caution">
    <text evidence="10">The sequence shown here is derived from an EMBL/GenBank/DDBJ whole genome shotgun (WGS) entry which is preliminary data.</text>
</comment>
<dbReference type="SMART" id="SM00388">
    <property type="entry name" value="HisKA"/>
    <property type="match status" value="1"/>
</dbReference>
<accession>A0ABY1L1L5</accession>
<dbReference type="PRINTS" id="PR00344">
    <property type="entry name" value="BCTRLSENSOR"/>
</dbReference>
<dbReference type="SMART" id="SM00448">
    <property type="entry name" value="REC"/>
    <property type="match status" value="1"/>
</dbReference>
<dbReference type="SMART" id="SM00387">
    <property type="entry name" value="HATPase_c"/>
    <property type="match status" value="1"/>
</dbReference>
<dbReference type="Gene3D" id="1.10.287.130">
    <property type="match status" value="1"/>
</dbReference>
<keyword evidence="11" id="KW-1185">Reference proteome</keyword>
<feature type="domain" description="HTH araC/xylS-type" evidence="7">
    <location>
        <begin position="1290"/>
        <end position="1389"/>
    </location>
</feature>
<evidence type="ECO:0000259" key="9">
    <source>
        <dbReference type="PROSITE" id="PS50110"/>
    </source>
</evidence>
<dbReference type="InterPro" id="IPR011123">
    <property type="entry name" value="Y_Y_Y"/>
</dbReference>
<dbReference type="PROSITE" id="PS50110">
    <property type="entry name" value="RESPONSE_REGULATORY"/>
    <property type="match status" value="1"/>
</dbReference>
<keyword evidence="10" id="KW-0808">Transferase</keyword>
<dbReference type="EC" id="2.7.13.3" evidence="2"/>
<evidence type="ECO:0000256" key="3">
    <source>
        <dbReference type="ARBA" id="ARBA00022553"/>
    </source>
</evidence>
<name>A0ABY1L1L5_9FLAO</name>
<proteinExistence type="predicted"/>
<sequence length="1396" mass="160739">MINLESEQSTLFQSCLFITSHIRFGARRVFLILYLFLISLTSFAQEQITNPSKHYTTIDGLAHNGVTSILEDSNGFLWVGTYEGLSLYNGYEFVTIKNTNTNKPLANNRVRSLFEDKNENIWIGTDEGLSVYNTTKEEFYDLTADQFPNNKDKPAIRHIMSNTSDLILCATENYGLLVYKDDYSFVASYAFPFVNKSRTGIIYDGTQLDPNNYLYSTSYGLLLFNLEKKTFKRVLSEQIYSCNSIEQVDRNTLLTTLPVGGMAVIHSNKQGSKYTFEITRVDFPQYSFKNCMVDNSNNVWLGILNDGFMRLNDASDLKNNSDYDISYFEFETNTIKSSVFYQTSLGDCWLGTFNKGLYQFRISNNPFKTYNSSMADPLGFRSNNITNMSPLDNNRIYVSSDQGGIYLFNTKSQKFEAPKIHINDEEKTNLGNVFYDSRKNLWAKIKDIGLCRIKAGSKNYEIIKTDTKSLPQYTHISSYTEDKQGNIWIIGMTGVYKIILNDKNDIINIETLNDNLFFKDKQLKYVRCIYTDPLNSNIWIGSYKKGLFKIDSEGPLKHTKIQQYQHDADDSKSLPMDFVSSIIRLPNKELWIGTEGGGICKMTEDTPNPEFICFTEEQGLSNNVIKSIQYDHDHNLWVTTNIGLNKLNTKNYTIRSFHSTDGLPFEDFWYASLFLKNGYMVFSGLNGICYFKPEEIPNNEPLPKFAFGNFKLLNKSVKAGDSINGRVLLKKPLSQTQTIELKHDENVFSLELTSLHFTTPLNHTIKYRLFPMNEEWIEVPSDQKNISYSGLPPGDYELQGMASNSINEWTDPKKINILISPPFWKTKLAYAAYILLILIVGFIINQTLLKIQKLNHKVEIEQLTINNVKEVNEAKLRFFSNISHEIKTPLTLIEGPTNTLLQEFSESPDLTDKLSLIKRQLKKIYELIEQVQDFRRADSNLLKMNYTRFDFKTFIEEITEDFRFMATNDKKGFDLVGEDSSIIVVADRDKLEKIVNNLVNNAFKYTQTNDSIKIEYRSEEKNLIVSVIDTGIGIDEVDQKHIFERFYQSHKIKSSHLSGSGIGLAFSKRLVEMHYGYIHAESEPGKGTKITFKLPIVKKQSKDTELSVEQIELPKEKEVSLSSELVENNTLDHIDVTGEFQEALVFYVEDNLEMRVYVSKLLSQYFKVQSFRNGQECINAVENQWPDIIISDIQMPEMNGLELCLKIKSNLQTSHIPVILLTALTNIKDHLRGIKDGADAYIKKPFDPKRLITRTEALLINRKRLSERYQIGMPLTKDNRNSRNDNAFLDKLYSLIEENVDNQNFDLNSLAKKLYLNRTHFFQKVKVLTNQTPYELLKSYRLQKAANLLVHEKLTVQETYQLTGFKSSSHFSKLFKEKYGVSPGKYNQEKHQHNNT</sequence>
<dbReference type="Gene3D" id="2.130.10.10">
    <property type="entry name" value="YVTN repeat-like/Quinoprotein amine dehydrogenase"/>
    <property type="match status" value="2"/>
</dbReference>
<dbReference type="SMART" id="SM00342">
    <property type="entry name" value="HTH_ARAC"/>
    <property type="match status" value="1"/>
</dbReference>
<dbReference type="SUPFAM" id="SSF63829">
    <property type="entry name" value="Calcium-dependent phosphotriesterase"/>
    <property type="match status" value="2"/>
</dbReference>
<dbReference type="InterPro" id="IPR011006">
    <property type="entry name" value="CheY-like_superfamily"/>
</dbReference>
<keyword evidence="10" id="KW-0418">Kinase</keyword>
<evidence type="ECO:0000256" key="5">
    <source>
        <dbReference type="ARBA" id="ARBA00023163"/>
    </source>
</evidence>
<dbReference type="InterPro" id="IPR036890">
    <property type="entry name" value="HATPase_C_sf"/>
</dbReference>
<evidence type="ECO:0000256" key="6">
    <source>
        <dbReference type="PROSITE-ProRule" id="PRU00169"/>
    </source>
</evidence>
<keyword evidence="3 6" id="KW-0597">Phosphoprotein</keyword>
<dbReference type="SUPFAM" id="SSF47384">
    <property type="entry name" value="Homodimeric domain of signal transducing histidine kinase"/>
    <property type="match status" value="1"/>
</dbReference>
<dbReference type="CDD" id="cd00082">
    <property type="entry name" value="HisKA"/>
    <property type="match status" value="1"/>
</dbReference>
<dbReference type="Pfam" id="PF00072">
    <property type="entry name" value="Response_reg"/>
    <property type="match status" value="1"/>
</dbReference>
<comment type="catalytic activity">
    <reaction evidence="1">
        <text>ATP + protein L-histidine = ADP + protein N-phospho-L-histidine.</text>
        <dbReference type="EC" id="2.7.13.3"/>
    </reaction>
</comment>
<dbReference type="Pfam" id="PF02518">
    <property type="entry name" value="HATPase_c"/>
    <property type="match status" value="1"/>
</dbReference>
<organism evidence="10 11">
    <name type="scientific">Zobellia uliginosa</name>
    <dbReference type="NCBI Taxonomy" id="143224"/>
    <lineage>
        <taxon>Bacteria</taxon>
        <taxon>Pseudomonadati</taxon>
        <taxon>Bacteroidota</taxon>
        <taxon>Flavobacteriia</taxon>
        <taxon>Flavobacteriales</taxon>
        <taxon>Flavobacteriaceae</taxon>
        <taxon>Zobellia</taxon>
    </lineage>
</organism>
<evidence type="ECO:0000259" key="7">
    <source>
        <dbReference type="PROSITE" id="PS01124"/>
    </source>
</evidence>
<dbReference type="InterPro" id="IPR003594">
    <property type="entry name" value="HATPase_dom"/>
</dbReference>
<dbReference type="PROSITE" id="PS50109">
    <property type="entry name" value="HIS_KIN"/>
    <property type="match status" value="1"/>
</dbReference>
<dbReference type="InterPro" id="IPR001789">
    <property type="entry name" value="Sig_transdc_resp-reg_receiver"/>
</dbReference>
<dbReference type="PANTHER" id="PTHR43547:SF2">
    <property type="entry name" value="HYBRID SIGNAL TRANSDUCTION HISTIDINE KINASE C"/>
    <property type="match status" value="1"/>
</dbReference>
<dbReference type="InterPro" id="IPR004358">
    <property type="entry name" value="Sig_transdc_His_kin-like_C"/>
</dbReference>
<feature type="domain" description="Histidine kinase" evidence="8">
    <location>
        <begin position="881"/>
        <end position="1098"/>
    </location>
</feature>
<dbReference type="Pfam" id="PF07495">
    <property type="entry name" value="Y_Y_Y"/>
    <property type="match status" value="1"/>
</dbReference>
<dbReference type="GO" id="GO:0016301">
    <property type="term" value="F:kinase activity"/>
    <property type="evidence" value="ECO:0007669"/>
    <property type="project" value="UniProtKB-KW"/>
</dbReference>
<keyword evidence="4" id="KW-0805">Transcription regulation</keyword>
<dbReference type="InterPro" id="IPR011110">
    <property type="entry name" value="Reg_prop"/>
</dbReference>